<evidence type="ECO:0000256" key="9">
    <source>
        <dbReference type="HAMAP-Rule" id="MF_01318"/>
    </source>
</evidence>
<dbReference type="InterPro" id="IPR016095">
    <property type="entry name" value="Ribosomal_uL1_3-a/b-sand"/>
</dbReference>
<keyword evidence="7 9" id="KW-0687">Ribonucleoprotein</keyword>
<evidence type="ECO:0000256" key="4">
    <source>
        <dbReference type="ARBA" id="ARBA00022845"/>
    </source>
</evidence>
<evidence type="ECO:0000256" key="5">
    <source>
        <dbReference type="ARBA" id="ARBA00022884"/>
    </source>
</evidence>
<dbReference type="CDD" id="cd00403">
    <property type="entry name" value="Ribosomal_L1"/>
    <property type="match status" value="1"/>
</dbReference>
<protein>
    <recommendedName>
        <fullName evidence="8 9">Large ribosomal subunit protein uL1</fullName>
    </recommendedName>
</protein>
<evidence type="ECO:0000256" key="2">
    <source>
        <dbReference type="ARBA" id="ARBA00022491"/>
    </source>
</evidence>
<evidence type="ECO:0000256" key="8">
    <source>
        <dbReference type="ARBA" id="ARBA00035241"/>
    </source>
</evidence>
<dbReference type="InterPro" id="IPR005878">
    <property type="entry name" value="Ribosom_uL1_bac-type"/>
</dbReference>
<comment type="subunit">
    <text evidence="9">Part of the 50S ribosomal subunit.</text>
</comment>
<keyword evidence="6 9" id="KW-0689">Ribosomal protein</keyword>
<dbReference type="InterPro" id="IPR023673">
    <property type="entry name" value="Ribosomal_uL1_CS"/>
</dbReference>
<dbReference type="GO" id="GO:0003735">
    <property type="term" value="F:structural constituent of ribosome"/>
    <property type="evidence" value="ECO:0007669"/>
    <property type="project" value="InterPro"/>
</dbReference>
<evidence type="ECO:0000256" key="10">
    <source>
        <dbReference type="RuleBase" id="RU000659"/>
    </source>
</evidence>
<evidence type="ECO:0000256" key="6">
    <source>
        <dbReference type="ARBA" id="ARBA00022980"/>
    </source>
</evidence>
<dbReference type="InterPro" id="IPR002143">
    <property type="entry name" value="Ribosomal_uL1"/>
</dbReference>
<dbReference type="Pfam" id="PF00687">
    <property type="entry name" value="Ribosomal_L1"/>
    <property type="match status" value="1"/>
</dbReference>
<evidence type="ECO:0000256" key="1">
    <source>
        <dbReference type="ARBA" id="ARBA00010531"/>
    </source>
</evidence>
<dbReference type="FunFam" id="3.40.50.790:FF:000001">
    <property type="entry name" value="50S ribosomal protein L1"/>
    <property type="match status" value="1"/>
</dbReference>
<keyword evidence="5 9" id="KW-0694">RNA-binding</keyword>
<keyword evidence="2 9" id="KW-0678">Repressor</keyword>
<dbReference type="GO" id="GO:0006412">
    <property type="term" value="P:translation"/>
    <property type="evidence" value="ECO:0007669"/>
    <property type="project" value="UniProtKB-UniRule"/>
</dbReference>
<reference evidence="12" key="1">
    <citation type="submission" date="2016-01" db="EMBL/GenBank/DDBJ databases">
        <authorList>
            <person name="Mitreva M."/>
            <person name="Pepin K.H."/>
            <person name="Mihindukulasuriya K.A."/>
            <person name="Fulton R."/>
            <person name="Fronick C."/>
            <person name="O'Laughlin M."/>
            <person name="Miner T."/>
            <person name="Herter B."/>
            <person name="Rosa B.A."/>
            <person name="Cordes M."/>
            <person name="Tomlinson C."/>
            <person name="Wollam A."/>
            <person name="Palsikar V.B."/>
            <person name="Mardis E.R."/>
            <person name="Wilson R.K."/>
        </authorList>
    </citation>
    <scope>NUCLEOTIDE SEQUENCE [LARGE SCALE GENOMIC DNA]</scope>
    <source>
        <strain evidence="12">DNF00896</strain>
    </source>
</reference>
<evidence type="ECO:0000313" key="12">
    <source>
        <dbReference type="Proteomes" id="UP000070394"/>
    </source>
</evidence>
<comment type="similarity">
    <text evidence="1 9 10">Belongs to the universal ribosomal protein uL1 family.</text>
</comment>
<evidence type="ECO:0000313" key="11">
    <source>
        <dbReference type="EMBL" id="KXB55540.1"/>
    </source>
</evidence>
<dbReference type="InterPro" id="IPR028364">
    <property type="entry name" value="Ribosomal_uL1/biogenesis"/>
</dbReference>
<dbReference type="PATRIC" id="fig|467210.3.peg.2058"/>
<dbReference type="EMBL" id="LSDA01000111">
    <property type="protein sequence ID" value="KXB55540.1"/>
    <property type="molecule type" value="Genomic_DNA"/>
</dbReference>
<dbReference type="Gene3D" id="3.40.50.790">
    <property type="match status" value="1"/>
</dbReference>
<keyword evidence="9" id="KW-0820">tRNA-binding</keyword>
<comment type="function">
    <text evidence="9">Protein L1 is also a translational repressor protein, it controls the translation of the L11 operon by binding to its mRNA.</text>
</comment>
<comment type="function">
    <text evidence="9">Binds directly to 23S rRNA. The L1 stalk is quite mobile in the ribosome, and is involved in E site tRNA release.</text>
</comment>
<dbReference type="AlphaFoldDB" id="A0A133ZJE4"/>
<dbReference type="HAMAP" id="MF_01318_B">
    <property type="entry name" value="Ribosomal_uL1_B"/>
    <property type="match status" value="1"/>
</dbReference>
<comment type="caution">
    <text evidence="11">The sequence shown here is derived from an EMBL/GenBank/DDBJ whole genome shotgun (WGS) entry which is preliminary data.</text>
</comment>
<dbReference type="PIRSF" id="PIRSF002155">
    <property type="entry name" value="Ribosomal_L1"/>
    <property type="match status" value="1"/>
</dbReference>
<keyword evidence="12" id="KW-1185">Reference proteome</keyword>
<dbReference type="PANTHER" id="PTHR36427">
    <property type="entry name" value="54S RIBOSOMAL PROTEIN L1, MITOCHONDRIAL"/>
    <property type="match status" value="1"/>
</dbReference>
<dbReference type="PANTHER" id="PTHR36427:SF3">
    <property type="entry name" value="LARGE RIBOSOMAL SUBUNIT PROTEIN UL1M"/>
    <property type="match status" value="1"/>
</dbReference>
<dbReference type="GO" id="GO:0000049">
    <property type="term" value="F:tRNA binding"/>
    <property type="evidence" value="ECO:0007669"/>
    <property type="project" value="UniProtKB-KW"/>
</dbReference>
<dbReference type="InterPro" id="IPR023674">
    <property type="entry name" value="Ribosomal_uL1-like"/>
</dbReference>
<accession>A0A133ZJE4</accession>
<dbReference type="PROSITE" id="PS01199">
    <property type="entry name" value="RIBOSOMAL_L1"/>
    <property type="match status" value="1"/>
</dbReference>
<sequence length="231" mass="24750">MKHGKRYVEAAKLVDRSVQYDANEAVAILKKTAVAKFDETIELHIRTGLDGRHADQQIRGAVVLPHGTGKTVKILVFAKGPKADEALAAGADYVGAEELIPKIQNDGWLDFDVIVATPDMMGVVGRLGKVLGPKGLMPNPKAGTVTMDVTKAIADIKAGKVEYRLDKTNLVHVPVGKASFSEQQLLENFQSIMDAINKAKPSTVKGAYIKNIVLTSTMGPGIRLNVAKLVG</sequence>
<name>A0A133ZJE4_9FIRM</name>
<dbReference type="Gene3D" id="3.30.190.20">
    <property type="match status" value="1"/>
</dbReference>
<dbReference type="STRING" id="467210.HMPREF1866_02080"/>
<keyword evidence="4 9" id="KW-0810">Translation regulation</keyword>
<dbReference type="OrthoDB" id="9803740at2"/>
<evidence type="ECO:0000256" key="3">
    <source>
        <dbReference type="ARBA" id="ARBA00022730"/>
    </source>
</evidence>
<proteinExistence type="inferred from homology"/>
<dbReference type="RefSeq" id="WP_060931728.1">
    <property type="nucleotide sequence ID" value="NZ_KQ959840.1"/>
</dbReference>
<dbReference type="GO" id="GO:0006417">
    <property type="term" value="P:regulation of translation"/>
    <property type="evidence" value="ECO:0007669"/>
    <property type="project" value="UniProtKB-KW"/>
</dbReference>
<dbReference type="SUPFAM" id="SSF56808">
    <property type="entry name" value="Ribosomal protein L1"/>
    <property type="match status" value="1"/>
</dbReference>
<dbReference type="NCBIfam" id="TIGR01169">
    <property type="entry name" value="rplA_bact"/>
    <property type="match status" value="1"/>
</dbReference>
<evidence type="ECO:0000256" key="7">
    <source>
        <dbReference type="ARBA" id="ARBA00023274"/>
    </source>
</evidence>
<keyword evidence="3 9" id="KW-0699">rRNA-binding</keyword>
<gene>
    <name evidence="9" type="primary">rplA</name>
    <name evidence="11" type="ORF">HMPREF1866_02080</name>
</gene>
<organism evidence="11 12">
    <name type="scientific">Lachnoanaerobaculum saburreum</name>
    <dbReference type="NCBI Taxonomy" id="467210"/>
    <lineage>
        <taxon>Bacteria</taxon>
        <taxon>Bacillati</taxon>
        <taxon>Bacillota</taxon>
        <taxon>Clostridia</taxon>
        <taxon>Lachnospirales</taxon>
        <taxon>Lachnospiraceae</taxon>
        <taxon>Lachnoanaerobaculum</taxon>
    </lineage>
</organism>
<dbReference type="GO" id="GO:0019843">
    <property type="term" value="F:rRNA binding"/>
    <property type="evidence" value="ECO:0007669"/>
    <property type="project" value="UniProtKB-UniRule"/>
</dbReference>
<dbReference type="Proteomes" id="UP000070394">
    <property type="component" value="Unassembled WGS sequence"/>
</dbReference>
<dbReference type="GO" id="GO:0015934">
    <property type="term" value="C:large ribosomal subunit"/>
    <property type="evidence" value="ECO:0007669"/>
    <property type="project" value="InterPro"/>
</dbReference>